<keyword evidence="8 12" id="KW-1133">Transmembrane helix</keyword>
<feature type="transmembrane region" description="Helical" evidence="12">
    <location>
        <begin position="134"/>
        <end position="156"/>
    </location>
</feature>
<keyword evidence="9 12" id="KW-0472">Membrane</keyword>
<dbReference type="PANTHER" id="PTHR12646">
    <property type="entry name" value="NOT56 - RELATED"/>
    <property type="match status" value="1"/>
</dbReference>
<dbReference type="GO" id="GO:0005789">
    <property type="term" value="C:endoplasmic reticulum membrane"/>
    <property type="evidence" value="ECO:0007669"/>
    <property type="project" value="UniProtKB-SubCell"/>
</dbReference>
<dbReference type="GO" id="GO:0052925">
    <property type="term" value="F:dol-P-Man:Man(5)GlcNAc(2)-PP-Dol alpha-1,3-mannosyltransferase activity"/>
    <property type="evidence" value="ECO:0007669"/>
    <property type="project" value="UniProtKB-EC"/>
</dbReference>
<evidence type="ECO:0000256" key="5">
    <source>
        <dbReference type="ARBA" id="ARBA00022679"/>
    </source>
</evidence>
<feature type="compositionally biased region" description="Basic and acidic residues" evidence="11">
    <location>
        <begin position="165"/>
        <end position="177"/>
    </location>
</feature>
<evidence type="ECO:0000256" key="6">
    <source>
        <dbReference type="ARBA" id="ARBA00022692"/>
    </source>
</evidence>
<gene>
    <name evidence="13" type="ORF">VITISV_029412</name>
</gene>
<evidence type="ECO:0000256" key="3">
    <source>
        <dbReference type="ARBA" id="ARBA00011964"/>
    </source>
</evidence>
<keyword evidence="5" id="KW-0808">Transferase</keyword>
<proteinExistence type="predicted"/>
<feature type="transmembrane region" description="Helical" evidence="12">
    <location>
        <begin position="71"/>
        <end position="94"/>
    </location>
</feature>
<dbReference type="PANTHER" id="PTHR12646:SF0">
    <property type="entry name" value="DOL-P-MAN:MAN(5)GLCNAC(2)-PP-DOL ALPHA-1,3-MANNOSYLTRANSFERASE"/>
    <property type="match status" value="1"/>
</dbReference>
<feature type="region of interest" description="Disordered" evidence="11">
    <location>
        <begin position="162"/>
        <end position="182"/>
    </location>
</feature>
<keyword evidence="6 12" id="KW-0812">Transmembrane</keyword>
<comment type="subcellular location">
    <subcellularLocation>
        <location evidence="1">Endoplasmic reticulum membrane</location>
        <topology evidence="1">Multi-pass membrane protein</topology>
    </subcellularLocation>
</comment>
<evidence type="ECO:0000256" key="4">
    <source>
        <dbReference type="ARBA" id="ARBA00022676"/>
    </source>
</evidence>
<evidence type="ECO:0000313" key="13">
    <source>
        <dbReference type="EMBL" id="CAN69663.1"/>
    </source>
</evidence>
<evidence type="ECO:0000256" key="7">
    <source>
        <dbReference type="ARBA" id="ARBA00022824"/>
    </source>
</evidence>
<protein>
    <recommendedName>
        <fullName evidence="3">dolichyl-P-Man:Man5GlcNAc2-PP-dolichol alpha-1,3-mannosyltransferase</fullName>
        <ecNumber evidence="3">2.4.1.258</ecNumber>
    </recommendedName>
</protein>
<dbReference type="EC" id="2.4.1.258" evidence="3"/>
<evidence type="ECO:0000256" key="8">
    <source>
        <dbReference type="ARBA" id="ARBA00022989"/>
    </source>
</evidence>
<keyword evidence="4" id="KW-0328">Glycosyltransferase</keyword>
<evidence type="ECO:0000256" key="1">
    <source>
        <dbReference type="ARBA" id="ARBA00004477"/>
    </source>
</evidence>
<comment type="catalytic activity">
    <reaction evidence="10">
        <text>an alpha-D-Man-(1-&gt;2)-alpha-D-Man-(1-&gt;2)-alpha-D-Man-(1-&gt;3)-[alpha-D-Man-(1-&gt;6)]-beta-D-Man-(1-&gt;4)-beta-D-GlcNAc-(1-&gt;4)-alpha-D-GlcNAc-diphospho-di-trans,poly-cis-dolichol + a di-trans,poly-cis-dolichyl beta-D-mannosyl phosphate = an alpha-D-Man-(1-&gt;2)-alpha-D-Man-(1-&gt;2)-alpha-D-Man-(1-&gt;3)-[alpha-D-Man-(1-&gt;3)-alpha-D-Man-(1-&gt;6)]-beta-D-Man-(1-&gt;4)-beta-D-GlcNAc-(1-&gt;4)-alpha-D-GlcNAc-diphospho-di-trans,poly-cis-dolichol + a di-trans,poly-cis-dolichyl phosphate + H(+)</text>
        <dbReference type="Rhea" id="RHEA:29527"/>
        <dbReference type="Rhea" id="RHEA-COMP:19498"/>
        <dbReference type="Rhea" id="RHEA-COMP:19501"/>
        <dbReference type="Rhea" id="RHEA-COMP:19516"/>
        <dbReference type="Rhea" id="RHEA-COMP:19517"/>
        <dbReference type="ChEBI" id="CHEBI:15378"/>
        <dbReference type="ChEBI" id="CHEBI:57683"/>
        <dbReference type="ChEBI" id="CHEBI:58211"/>
        <dbReference type="ChEBI" id="CHEBI:132515"/>
        <dbReference type="ChEBI" id="CHEBI:132516"/>
        <dbReference type="EC" id="2.4.1.258"/>
    </reaction>
    <physiologicalReaction direction="left-to-right" evidence="10">
        <dbReference type="Rhea" id="RHEA:29528"/>
    </physiologicalReaction>
</comment>
<comment type="pathway">
    <text evidence="2">Protein modification; protein glycosylation.</text>
</comment>
<dbReference type="Pfam" id="PF05208">
    <property type="entry name" value="ALG3"/>
    <property type="match status" value="1"/>
</dbReference>
<dbReference type="ExpressionAtlas" id="A5B431">
    <property type="expression patterns" value="baseline and differential"/>
</dbReference>
<evidence type="ECO:0000256" key="10">
    <source>
        <dbReference type="ARBA" id="ARBA00049506"/>
    </source>
</evidence>
<accession>A5B431</accession>
<sequence>MLIDWYPSTWIESIPDHHLPEPSHFSDSSTQPSIWGPTPNQTTKAWQHLQARRTLSQKSVAPLKIFRNPKVVFSFALIFIDALLLFLIITFVPYTKIDWDAYMSQVIGFLQGERDYTNLKCDTGPLVYSAGFRVHSIFVFCLFNDCFAVTLLHAATRLRKRTHSPRADGRRATKDSPRSPSLHTHVSHYAIMPPHNLSPGNAQVVNSSGVKYPKRSALV</sequence>
<evidence type="ECO:0000256" key="11">
    <source>
        <dbReference type="SAM" id="MobiDB-lite"/>
    </source>
</evidence>
<evidence type="ECO:0000256" key="9">
    <source>
        <dbReference type="ARBA" id="ARBA00023136"/>
    </source>
</evidence>
<name>A5B431_VITVI</name>
<dbReference type="AlphaFoldDB" id="A5B431"/>
<evidence type="ECO:0000256" key="12">
    <source>
        <dbReference type="SAM" id="Phobius"/>
    </source>
</evidence>
<keyword evidence="7" id="KW-0256">Endoplasmic reticulum</keyword>
<dbReference type="InterPro" id="IPR007873">
    <property type="entry name" value="Glycosyltransferase_ALG3"/>
</dbReference>
<reference evidence="13" key="1">
    <citation type="journal article" date="2007" name="PLoS ONE">
        <title>The first genome sequence of an elite grapevine cultivar (Pinot noir Vitis vinifera L.): coping with a highly heterozygous genome.</title>
        <authorList>
            <person name="Velasco R."/>
            <person name="Zharkikh A."/>
            <person name="Troggio M."/>
            <person name="Cartwright D.A."/>
            <person name="Cestaro A."/>
            <person name="Pruss D."/>
            <person name="Pindo M."/>
            <person name="FitzGerald L.M."/>
            <person name="Vezzulli S."/>
            <person name="Reid J."/>
            <person name="Malacarne G."/>
            <person name="Iliev D."/>
            <person name="Coppola G."/>
            <person name="Wardell B."/>
            <person name="Micheletti D."/>
            <person name="Macalma T."/>
            <person name="Facci M."/>
            <person name="Mitchell J.T."/>
            <person name="Perazzolli M."/>
            <person name="Eldredge G."/>
            <person name="Gatto P."/>
            <person name="Oyzerski R."/>
            <person name="Moretto M."/>
            <person name="Gutin N."/>
            <person name="Stefanini M."/>
            <person name="Chen Y."/>
            <person name="Segala C."/>
            <person name="Davenport C."/>
            <person name="Dematte L."/>
            <person name="Mraz A."/>
            <person name="Battilana J."/>
            <person name="Stormo K."/>
            <person name="Costa F."/>
            <person name="Tao Q."/>
            <person name="Si-Ammour A."/>
            <person name="Harkins T."/>
            <person name="Lackey A."/>
            <person name="Perbost C."/>
            <person name="Taillon B."/>
            <person name="Stella A."/>
            <person name="Solovyev V."/>
            <person name="Fawcett J.A."/>
            <person name="Sterck L."/>
            <person name="Vandepoele K."/>
            <person name="Grando S.M."/>
            <person name="Toppo S."/>
            <person name="Moser C."/>
            <person name="Lanchbury J."/>
            <person name="Bogden R."/>
            <person name="Skolnick M."/>
            <person name="Sgaramella V."/>
            <person name="Bhatnagar S.K."/>
            <person name="Fontana P."/>
            <person name="Gutin A."/>
            <person name="Van de Peer Y."/>
            <person name="Salamini F."/>
            <person name="Viola R."/>
        </authorList>
    </citation>
    <scope>NUCLEOTIDE SEQUENCE</scope>
</reference>
<organism evidence="13">
    <name type="scientific">Vitis vinifera</name>
    <name type="common">Grape</name>
    <dbReference type="NCBI Taxonomy" id="29760"/>
    <lineage>
        <taxon>Eukaryota</taxon>
        <taxon>Viridiplantae</taxon>
        <taxon>Streptophyta</taxon>
        <taxon>Embryophyta</taxon>
        <taxon>Tracheophyta</taxon>
        <taxon>Spermatophyta</taxon>
        <taxon>Magnoliopsida</taxon>
        <taxon>eudicotyledons</taxon>
        <taxon>Gunneridae</taxon>
        <taxon>Pentapetalae</taxon>
        <taxon>rosids</taxon>
        <taxon>Vitales</taxon>
        <taxon>Vitaceae</taxon>
        <taxon>Viteae</taxon>
        <taxon>Vitis</taxon>
    </lineage>
</organism>
<dbReference type="EMBL" id="AM445922">
    <property type="protein sequence ID" value="CAN69663.1"/>
    <property type="molecule type" value="Genomic_DNA"/>
</dbReference>
<evidence type="ECO:0000256" key="2">
    <source>
        <dbReference type="ARBA" id="ARBA00004922"/>
    </source>
</evidence>